<reference evidence="2" key="1">
    <citation type="journal article" date="2019" name="Sci. Rep.">
        <title>Draft genome of Tanacetum cinerariifolium, the natural source of mosquito coil.</title>
        <authorList>
            <person name="Yamashiro T."/>
            <person name="Shiraishi A."/>
            <person name="Satake H."/>
            <person name="Nakayama K."/>
        </authorList>
    </citation>
    <scope>NUCLEOTIDE SEQUENCE</scope>
</reference>
<evidence type="ECO:0000256" key="1">
    <source>
        <dbReference type="SAM" id="MobiDB-lite"/>
    </source>
</evidence>
<gene>
    <name evidence="2" type="ORF">Tci_897703</name>
</gene>
<comment type="caution">
    <text evidence="2">The sequence shown here is derived from an EMBL/GenBank/DDBJ whole genome shotgun (WGS) entry which is preliminary data.</text>
</comment>
<name>A0A699V0K6_TANCI</name>
<feature type="region of interest" description="Disordered" evidence="1">
    <location>
        <begin position="1"/>
        <end position="74"/>
    </location>
</feature>
<evidence type="ECO:0000313" key="2">
    <source>
        <dbReference type="EMBL" id="GFD25734.1"/>
    </source>
</evidence>
<accession>A0A699V0K6</accession>
<feature type="compositionally biased region" description="Basic and acidic residues" evidence="1">
    <location>
        <begin position="17"/>
        <end position="27"/>
    </location>
</feature>
<feature type="non-terminal residue" evidence="2">
    <location>
        <position position="1"/>
    </location>
</feature>
<dbReference type="EMBL" id="BKCJ011363018">
    <property type="protein sequence ID" value="GFD25734.1"/>
    <property type="molecule type" value="Genomic_DNA"/>
</dbReference>
<protein>
    <submittedName>
        <fullName evidence="2">Uncharacterized protein</fullName>
    </submittedName>
</protein>
<proteinExistence type="predicted"/>
<dbReference type="AlphaFoldDB" id="A0A699V0K6"/>
<sequence length="74" mass="7678">ATAGAHHPAGNPNAPQKQREAASHWRLGDAAQKLPARVGRVDGAHQGWYPHDAGASPELQRPLGPDPGYAAPSS</sequence>
<organism evidence="2">
    <name type="scientific">Tanacetum cinerariifolium</name>
    <name type="common">Dalmatian daisy</name>
    <name type="synonym">Chrysanthemum cinerariifolium</name>
    <dbReference type="NCBI Taxonomy" id="118510"/>
    <lineage>
        <taxon>Eukaryota</taxon>
        <taxon>Viridiplantae</taxon>
        <taxon>Streptophyta</taxon>
        <taxon>Embryophyta</taxon>
        <taxon>Tracheophyta</taxon>
        <taxon>Spermatophyta</taxon>
        <taxon>Magnoliopsida</taxon>
        <taxon>eudicotyledons</taxon>
        <taxon>Gunneridae</taxon>
        <taxon>Pentapetalae</taxon>
        <taxon>asterids</taxon>
        <taxon>campanulids</taxon>
        <taxon>Asterales</taxon>
        <taxon>Asteraceae</taxon>
        <taxon>Asteroideae</taxon>
        <taxon>Anthemideae</taxon>
        <taxon>Anthemidinae</taxon>
        <taxon>Tanacetum</taxon>
    </lineage>
</organism>